<evidence type="ECO:0000256" key="1">
    <source>
        <dbReference type="SAM" id="MobiDB-lite"/>
    </source>
</evidence>
<dbReference type="InterPro" id="IPR012337">
    <property type="entry name" value="RNaseH-like_sf"/>
</dbReference>
<reference evidence="3" key="1">
    <citation type="submission" date="2021-02" db="EMBL/GenBank/DDBJ databases">
        <authorList>
            <person name="Nowell W R."/>
        </authorList>
    </citation>
    <scope>NUCLEOTIDE SEQUENCE</scope>
</reference>
<keyword evidence="5" id="KW-1185">Reference proteome</keyword>
<dbReference type="PANTHER" id="PTHR46169:SF29">
    <property type="entry name" value="DNA REPLICATION-RELATED ELEMENT FACTOR, ISOFORM A"/>
    <property type="match status" value="1"/>
</dbReference>
<evidence type="ECO:0000259" key="2">
    <source>
        <dbReference type="Pfam" id="PF05699"/>
    </source>
</evidence>
<evidence type="ECO:0000313" key="5">
    <source>
        <dbReference type="Proteomes" id="UP000663829"/>
    </source>
</evidence>
<dbReference type="GO" id="GO:0005634">
    <property type="term" value="C:nucleus"/>
    <property type="evidence" value="ECO:0007669"/>
    <property type="project" value="TreeGrafter"/>
</dbReference>
<dbReference type="OrthoDB" id="1607513at2759"/>
<dbReference type="InterPro" id="IPR008906">
    <property type="entry name" value="HATC_C_dom"/>
</dbReference>
<evidence type="ECO:0000313" key="3">
    <source>
        <dbReference type="EMBL" id="CAF1567972.1"/>
    </source>
</evidence>
<feature type="domain" description="HAT C-terminal dimerisation" evidence="2">
    <location>
        <begin position="433"/>
        <end position="500"/>
    </location>
</feature>
<dbReference type="AlphaFoldDB" id="A0A815YA43"/>
<feature type="non-terminal residue" evidence="3">
    <location>
        <position position="1"/>
    </location>
</feature>
<dbReference type="Pfam" id="PF05699">
    <property type="entry name" value="Dimer_Tnp_hAT"/>
    <property type="match status" value="1"/>
</dbReference>
<dbReference type="EMBL" id="CAJOBC010095133">
    <property type="protein sequence ID" value="CAF4430474.1"/>
    <property type="molecule type" value="Genomic_DNA"/>
</dbReference>
<evidence type="ECO:0000313" key="4">
    <source>
        <dbReference type="EMBL" id="CAF4430474.1"/>
    </source>
</evidence>
<dbReference type="GO" id="GO:0006357">
    <property type="term" value="P:regulation of transcription by RNA polymerase II"/>
    <property type="evidence" value="ECO:0007669"/>
    <property type="project" value="TreeGrafter"/>
</dbReference>
<dbReference type="Proteomes" id="UP000663829">
    <property type="component" value="Unassembled WGS sequence"/>
</dbReference>
<dbReference type="InterPro" id="IPR052717">
    <property type="entry name" value="Vacuolar_transposase_reg"/>
</dbReference>
<dbReference type="GO" id="GO:0046983">
    <property type="term" value="F:protein dimerization activity"/>
    <property type="evidence" value="ECO:0007669"/>
    <property type="project" value="InterPro"/>
</dbReference>
<feature type="compositionally biased region" description="Polar residues" evidence="1">
    <location>
        <begin position="374"/>
        <end position="383"/>
    </location>
</feature>
<feature type="region of interest" description="Disordered" evidence="1">
    <location>
        <begin position="374"/>
        <end position="397"/>
    </location>
</feature>
<gene>
    <name evidence="3" type="ORF">GPM918_LOCUS40200</name>
    <name evidence="4" type="ORF">SRO942_LOCUS41125</name>
</gene>
<dbReference type="PANTHER" id="PTHR46169">
    <property type="entry name" value="DNA REPLICATION-RELATED ELEMENT FACTOR, ISOFORM A"/>
    <property type="match status" value="1"/>
</dbReference>
<comment type="caution">
    <text evidence="3">The sequence shown here is derived from an EMBL/GenBank/DDBJ whole genome shotgun (WGS) entry which is preliminary data.</text>
</comment>
<dbReference type="EMBL" id="CAJNOQ010029331">
    <property type="protein sequence ID" value="CAF1567972.1"/>
    <property type="molecule type" value="Genomic_DNA"/>
</dbReference>
<organism evidence="3 5">
    <name type="scientific">Didymodactylos carnosus</name>
    <dbReference type="NCBI Taxonomy" id="1234261"/>
    <lineage>
        <taxon>Eukaryota</taxon>
        <taxon>Metazoa</taxon>
        <taxon>Spiralia</taxon>
        <taxon>Gnathifera</taxon>
        <taxon>Rotifera</taxon>
        <taxon>Eurotatoria</taxon>
        <taxon>Bdelloidea</taxon>
        <taxon>Philodinida</taxon>
        <taxon>Philodinidae</taxon>
        <taxon>Didymodactylos</taxon>
    </lineage>
</organism>
<dbReference type="SUPFAM" id="SSF53098">
    <property type="entry name" value="Ribonuclease H-like"/>
    <property type="match status" value="1"/>
</dbReference>
<proteinExistence type="predicted"/>
<accession>A0A815YA43</accession>
<name>A0A815YA43_9BILA</name>
<dbReference type="Proteomes" id="UP000681722">
    <property type="component" value="Unassembled WGS sequence"/>
</dbReference>
<sequence length="502" mass="57425">VYSIFTISKPDEIERLVGTNFFGLPRINHVFSVYEMLTIPFKHHSKSIRLANMPSYIGYNPTDETIIEFYKRNLCDCAFGTVTSCRDVPAIHSTLSNICLDQILKKNKLSSCVSYGGVTLHYIDSAWRLKTFNLACRAYDPEFNPSLNKNIYILSDNENLMKATFREKRIGCGTHYSNKILEHALMKDDINCSDVQKLFLSVKAIVNHVKRSHKQAQLRHKLQSFSDTRFNGVFVMTKSILTVYDELTDTVQDEMKNKLSDIDKSLLQFICSYLKNFNDVTEGLSADQNPTIYEVIPLHQMLVHSSLTTTDNTEAPNSLKEYIGKELLSNWIITDEHYLCVILHPLLTNFQTLPDFKQHSYAVLQNKIKKVRNSDNNTTQPIDSSATSSSSSPTYMATNDNRRSLLSNFFDTINLNSVPKDEFHLYIESTVTFGKDETVLDYWKKNETVYPTISKIAKRILAIPATDTSAERLFSQSGNTVTNRRTRLGTDKVNQLMFLRKI</sequence>
<protein>
    <recommendedName>
        <fullName evidence="2">HAT C-terminal dimerisation domain-containing protein</fullName>
    </recommendedName>
</protein>